<evidence type="ECO:0000256" key="1">
    <source>
        <dbReference type="SAM" id="Phobius"/>
    </source>
</evidence>
<reference evidence="2 3" key="1">
    <citation type="submission" date="2016-11" db="EMBL/GenBank/DDBJ databases">
        <title>Draft Genome Sequences of Nine Cyanobacterial Strains from Diverse Habitats.</title>
        <authorList>
            <person name="Zhu T."/>
            <person name="Hou S."/>
            <person name="Lu X."/>
            <person name="Hess W.R."/>
        </authorList>
    </citation>
    <scope>NUCLEOTIDE SEQUENCE [LARGE SCALE GENOMIC DNA]</scope>
    <source>
        <strain evidence="2 3">NIES-592</strain>
    </source>
</reference>
<organism evidence="2 3">
    <name type="scientific">Fischerella major NIES-592</name>
    <dbReference type="NCBI Taxonomy" id="210994"/>
    <lineage>
        <taxon>Bacteria</taxon>
        <taxon>Bacillati</taxon>
        <taxon>Cyanobacteriota</taxon>
        <taxon>Cyanophyceae</taxon>
        <taxon>Nostocales</taxon>
        <taxon>Hapalosiphonaceae</taxon>
        <taxon>Fischerella</taxon>
    </lineage>
</organism>
<dbReference type="OrthoDB" id="457956at2"/>
<evidence type="ECO:0000313" key="3">
    <source>
        <dbReference type="Proteomes" id="UP000186391"/>
    </source>
</evidence>
<dbReference type="Proteomes" id="UP000186391">
    <property type="component" value="Unassembled WGS sequence"/>
</dbReference>
<feature type="transmembrane region" description="Helical" evidence="1">
    <location>
        <begin position="42"/>
        <end position="62"/>
    </location>
</feature>
<keyword evidence="1" id="KW-0472">Membrane</keyword>
<protein>
    <submittedName>
        <fullName evidence="2">Uncharacterized protein</fullName>
    </submittedName>
</protein>
<dbReference type="AlphaFoldDB" id="A0A1U7GYN7"/>
<dbReference type="EMBL" id="MRCA01000006">
    <property type="protein sequence ID" value="OKH13580.1"/>
    <property type="molecule type" value="Genomic_DNA"/>
</dbReference>
<name>A0A1U7GYN7_9CYAN</name>
<gene>
    <name evidence="2" type="ORF">NIES592_13210</name>
</gene>
<keyword evidence="1" id="KW-0812">Transmembrane</keyword>
<dbReference type="RefSeq" id="WP_062247206.1">
    <property type="nucleotide sequence ID" value="NZ_MRCA01000006.1"/>
</dbReference>
<proteinExistence type="predicted"/>
<comment type="caution">
    <text evidence="2">The sequence shown here is derived from an EMBL/GenBank/DDBJ whole genome shotgun (WGS) entry which is preliminary data.</text>
</comment>
<sequence length="131" mass="14931">MYIQEKLIQHLAAATNFNQPLQGEVKIDNTQVDGGNIPHAKIIIAGGSFGFIIIWILFLVFLSRIRRLAQNNKLFFSVQPSHNKVPCRNCHYFSHNHHLKCAVQPSIVLTEEAINCTDYCPKHEKNANKNH</sequence>
<keyword evidence="1" id="KW-1133">Transmembrane helix</keyword>
<accession>A0A1U7GYN7</accession>
<keyword evidence="3" id="KW-1185">Reference proteome</keyword>
<evidence type="ECO:0000313" key="2">
    <source>
        <dbReference type="EMBL" id="OKH13580.1"/>
    </source>
</evidence>